<dbReference type="PANTHER" id="PTHR44329">
    <property type="entry name" value="SERINE/THREONINE-PROTEIN KINASE TNNI3K-RELATED"/>
    <property type="match status" value="1"/>
</dbReference>
<comment type="caution">
    <text evidence="2">The sequence shown here is derived from an EMBL/GenBank/DDBJ whole genome shotgun (WGS) entry which is preliminary data.</text>
</comment>
<evidence type="ECO:0000259" key="1">
    <source>
        <dbReference type="PROSITE" id="PS50011"/>
    </source>
</evidence>
<evidence type="ECO:0000313" key="2">
    <source>
        <dbReference type="EMBL" id="KAG6582319.1"/>
    </source>
</evidence>
<keyword evidence="2" id="KW-0418">Kinase</keyword>
<dbReference type="CDD" id="cd13999">
    <property type="entry name" value="STKc_MAP3K-like"/>
    <property type="match status" value="1"/>
</dbReference>
<feature type="domain" description="Protein kinase" evidence="1">
    <location>
        <begin position="45"/>
        <end position="318"/>
    </location>
</feature>
<dbReference type="InterPro" id="IPR000719">
    <property type="entry name" value="Prot_kinase_dom"/>
</dbReference>
<sequence>MDSKGNDVELYGLLIMGSDQYPQYILQAGSERPWSEEWEIDFSKLDIQKVVAHGTYRTVFKGTYDNQAVAVKILDWGDGLVLREFFRHRVDVWHKLHHPNVTKFVGASTKARNLQIPSKLSSMDHQSSISPTACCVVVEYLPGGTLIEFLIRNRKRKLPFKDAIQLALDLSRGLSYLHSNKIMHHDVRTVNMLIDAHRTLKIADIGAARVKAWNPRDMNGKTGTVEYMAPEIRKGKPYNITCDVYSFGICLWEIYCCAMPYPNLSFADISSGVVHQNLRPIIPECCPNSLANVMRKCWDGNPSERPAMHEVVEMLEAIDTSQGGGMVSPDQVPRSFCFRPSGSSPGP</sequence>
<dbReference type="PROSITE" id="PS00109">
    <property type="entry name" value="PROTEIN_KINASE_TYR"/>
    <property type="match status" value="1"/>
</dbReference>
<keyword evidence="2" id="KW-0808">Transferase</keyword>
<accession>A0AAV6MJA0</accession>
<dbReference type="InterPro" id="IPR001245">
    <property type="entry name" value="Ser-Thr/Tyr_kinase_cat_dom"/>
</dbReference>
<dbReference type="Proteomes" id="UP000685013">
    <property type="component" value="Chromosome 14"/>
</dbReference>
<organism evidence="2 3">
    <name type="scientific">Cucurbita argyrosperma subsp. sororia</name>
    <dbReference type="NCBI Taxonomy" id="37648"/>
    <lineage>
        <taxon>Eukaryota</taxon>
        <taxon>Viridiplantae</taxon>
        <taxon>Streptophyta</taxon>
        <taxon>Embryophyta</taxon>
        <taxon>Tracheophyta</taxon>
        <taxon>Spermatophyta</taxon>
        <taxon>Magnoliopsida</taxon>
        <taxon>eudicotyledons</taxon>
        <taxon>Gunneridae</taxon>
        <taxon>Pentapetalae</taxon>
        <taxon>rosids</taxon>
        <taxon>fabids</taxon>
        <taxon>Cucurbitales</taxon>
        <taxon>Cucurbitaceae</taxon>
        <taxon>Cucurbiteae</taxon>
        <taxon>Cucurbita</taxon>
    </lineage>
</organism>
<dbReference type="Pfam" id="PF07714">
    <property type="entry name" value="PK_Tyr_Ser-Thr"/>
    <property type="match status" value="1"/>
</dbReference>
<gene>
    <name evidence="2" type="primary">STY13</name>
    <name evidence="2" type="ORF">SDJN03_22321</name>
</gene>
<keyword evidence="3" id="KW-1185">Reference proteome</keyword>
<evidence type="ECO:0000313" key="3">
    <source>
        <dbReference type="Proteomes" id="UP000685013"/>
    </source>
</evidence>
<dbReference type="EMBL" id="JAGKQH010000014">
    <property type="protein sequence ID" value="KAG6582319.1"/>
    <property type="molecule type" value="Genomic_DNA"/>
</dbReference>
<dbReference type="PROSITE" id="PS50011">
    <property type="entry name" value="PROTEIN_KINASE_DOM"/>
    <property type="match status" value="1"/>
</dbReference>
<protein>
    <submittedName>
        <fullName evidence="2">Serine/threonine-protein kinase STY13</fullName>
    </submittedName>
</protein>
<dbReference type="InterPro" id="IPR008266">
    <property type="entry name" value="Tyr_kinase_AS"/>
</dbReference>
<dbReference type="PANTHER" id="PTHR44329:SF228">
    <property type="entry name" value="KINASE-LIKE PROTEIN"/>
    <property type="match status" value="1"/>
</dbReference>
<dbReference type="GO" id="GO:0005524">
    <property type="term" value="F:ATP binding"/>
    <property type="evidence" value="ECO:0007669"/>
    <property type="project" value="InterPro"/>
</dbReference>
<dbReference type="InterPro" id="IPR051681">
    <property type="entry name" value="Ser/Thr_Kinases-Pseudokinases"/>
</dbReference>
<dbReference type="GO" id="GO:0005886">
    <property type="term" value="C:plasma membrane"/>
    <property type="evidence" value="ECO:0007669"/>
    <property type="project" value="TreeGrafter"/>
</dbReference>
<name>A0AAV6MJA0_9ROSI</name>
<dbReference type="AlphaFoldDB" id="A0AAV6MJA0"/>
<dbReference type="GO" id="GO:0004674">
    <property type="term" value="F:protein serine/threonine kinase activity"/>
    <property type="evidence" value="ECO:0007669"/>
    <property type="project" value="TreeGrafter"/>
</dbReference>
<proteinExistence type="predicted"/>
<dbReference type="PIRSF" id="PIRSF000654">
    <property type="entry name" value="Integrin-linked_kinase"/>
    <property type="match status" value="1"/>
</dbReference>
<feature type="non-terminal residue" evidence="2">
    <location>
        <position position="1"/>
    </location>
</feature>
<reference evidence="2 3" key="1">
    <citation type="journal article" date="2021" name="Hortic Res">
        <title>The domestication of Cucurbita argyrosperma as revealed by the genome of its wild relative.</title>
        <authorList>
            <person name="Barrera-Redondo J."/>
            <person name="Sanchez-de la Vega G."/>
            <person name="Aguirre-Liguori J.A."/>
            <person name="Castellanos-Morales G."/>
            <person name="Gutierrez-Guerrero Y.T."/>
            <person name="Aguirre-Dugua X."/>
            <person name="Aguirre-Planter E."/>
            <person name="Tenaillon M.I."/>
            <person name="Lira-Saade R."/>
            <person name="Eguiarte L.E."/>
        </authorList>
    </citation>
    <scope>NUCLEOTIDE SEQUENCE [LARGE SCALE GENOMIC DNA]</scope>
    <source>
        <strain evidence="2">JBR-2021</strain>
    </source>
</reference>